<dbReference type="Gene3D" id="1.25.40.10">
    <property type="entry name" value="Tetratricopeptide repeat domain"/>
    <property type="match status" value="2"/>
</dbReference>
<name>A0A9K3EE85_HELAN</name>
<reference evidence="3" key="1">
    <citation type="journal article" date="2017" name="Nature">
        <title>The sunflower genome provides insights into oil metabolism, flowering and Asterid evolution.</title>
        <authorList>
            <person name="Badouin H."/>
            <person name="Gouzy J."/>
            <person name="Grassa C.J."/>
            <person name="Murat F."/>
            <person name="Staton S.E."/>
            <person name="Cottret L."/>
            <person name="Lelandais-Briere C."/>
            <person name="Owens G.L."/>
            <person name="Carrere S."/>
            <person name="Mayjonade B."/>
            <person name="Legrand L."/>
            <person name="Gill N."/>
            <person name="Kane N.C."/>
            <person name="Bowers J.E."/>
            <person name="Hubner S."/>
            <person name="Bellec A."/>
            <person name="Berard A."/>
            <person name="Berges H."/>
            <person name="Blanchet N."/>
            <person name="Boniface M.C."/>
            <person name="Brunel D."/>
            <person name="Catrice O."/>
            <person name="Chaidir N."/>
            <person name="Claudel C."/>
            <person name="Donnadieu C."/>
            <person name="Faraut T."/>
            <person name="Fievet G."/>
            <person name="Helmstetter N."/>
            <person name="King M."/>
            <person name="Knapp S.J."/>
            <person name="Lai Z."/>
            <person name="Le Paslier M.C."/>
            <person name="Lippi Y."/>
            <person name="Lorenzon L."/>
            <person name="Mandel J.R."/>
            <person name="Marage G."/>
            <person name="Marchand G."/>
            <person name="Marquand E."/>
            <person name="Bret-Mestries E."/>
            <person name="Morien E."/>
            <person name="Nambeesan S."/>
            <person name="Nguyen T."/>
            <person name="Pegot-Espagnet P."/>
            <person name="Pouilly N."/>
            <person name="Raftis F."/>
            <person name="Sallet E."/>
            <person name="Schiex T."/>
            <person name="Thomas J."/>
            <person name="Vandecasteele C."/>
            <person name="Vares D."/>
            <person name="Vear F."/>
            <person name="Vautrin S."/>
            <person name="Crespi M."/>
            <person name="Mangin B."/>
            <person name="Burke J.M."/>
            <person name="Salse J."/>
            <person name="Munos S."/>
            <person name="Vincourt P."/>
            <person name="Rieseberg L.H."/>
            <person name="Langlade N.B."/>
        </authorList>
    </citation>
    <scope>NUCLEOTIDE SEQUENCE</scope>
    <source>
        <tissue evidence="3">Leaves</tissue>
    </source>
</reference>
<dbReference type="PANTHER" id="PTHR12558:SF13">
    <property type="entry name" value="CELL DIVISION CYCLE PROTEIN 27 HOMOLOG"/>
    <property type="match status" value="1"/>
</dbReference>
<evidence type="ECO:0000313" key="4">
    <source>
        <dbReference type="Proteomes" id="UP000215914"/>
    </source>
</evidence>
<dbReference type="PANTHER" id="PTHR12558">
    <property type="entry name" value="CELL DIVISION CYCLE 16,23,27"/>
    <property type="match status" value="1"/>
</dbReference>
<sequence length="141" mass="16380">MTDPNAILKNAKGALDVFQQLPLKHYNTAWVLSQVGKAHFELVDYIEAERAFSNARLASPYSLEGMDVYSTVLYHLKEDMRLSNLAQELISTDRLALQSWCAMGNCYSMQKDHETALKNFQCIKKQIFLRVWRIMMVLWLF</sequence>
<dbReference type="SUPFAM" id="SSF48452">
    <property type="entry name" value="TPR-like"/>
    <property type="match status" value="1"/>
</dbReference>
<dbReference type="Proteomes" id="UP000215914">
    <property type="component" value="Unassembled WGS sequence"/>
</dbReference>
<dbReference type="Gramene" id="mRNA:HanXRQr2_Chr13g0569981">
    <property type="protein sequence ID" value="mRNA:HanXRQr2_Chr13g0569981"/>
    <property type="gene ID" value="HanXRQr2_Chr13g0569981"/>
</dbReference>
<evidence type="ECO:0000256" key="2">
    <source>
        <dbReference type="ARBA" id="ARBA00038210"/>
    </source>
</evidence>
<accession>A0A9K3EE85</accession>
<comment type="similarity">
    <text evidence="2">Belongs to the APC3/CDC27 family.</text>
</comment>
<organism evidence="3 4">
    <name type="scientific">Helianthus annuus</name>
    <name type="common">Common sunflower</name>
    <dbReference type="NCBI Taxonomy" id="4232"/>
    <lineage>
        <taxon>Eukaryota</taxon>
        <taxon>Viridiplantae</taxon>
        <taxon>Streptophyta</taxon>
        <taxon>Embryophyta</taxon>
        <taxon>Tracheophyta</taxon>
        <taxon>Spermatophyta</taxon>
        <taxon>Magnoliopsida</taxon>
        <taxon>eudicotyledons</taxon>
        <taxon>Gunneridae</taxon>
        <taxon>Pentapetalae</taxon>
        <taxon>asterids</taxon>
        <taxon>campanulids</taxon>
        <taxon>Asterales</taxon>
        <taxon>Asteraceae</taxon>
        <taxon>Asteroideae</taxon>
        <taxon>Heliantheae alliance</taxon>
        <taxon>Heliantheae</taxon>
        <taxon>Helianthus</taxon>
    </lineage>
</organism>
<evidence type="ECO:0000313" key="3">
    <source>
        <dbReference type="EMBL" id="KAF5771873.1"/>
    </source>
</evidence>
<evidence type="ECO:0000256" key="1">
    <source>
        <dbReference type="ARBA" id="ARBA00022803"/>
    </source>
</evidence>
<dbReference type="EMBL" id="MNCJ02000328">
    <property type="protein sequence ID" value="KAF5771873.1"/>
    <property type="molecule type" value="Genomic_DNA"/>
</dbReference>
<gene>
    <name evidence="3" type="ORF">HanXRQr2_Chr13g0569981</name>
</gene>
<comment type="caution">
    <text evidence="3">The sequence shown here is derived from an EMBL/GenBank/DDBJ whole genome shotgun (WGS) entry which is preliminary data.</text>
</comment>
<proteinExistence type="inferred from homology"/>
<protein>
    <submittedName>
        <fullName evidence="3">Tetratricopeptide-like helical domain superfamily</fullName>
    </submittedName>
</protein>
<dbReference type="AlphaFoldDB" id="A0A9K3EE85"/>
<keyword evidence="4" id="KW-1185">Reference proteome</keyword>
<keyword evidence="1" id="KW-0802">TPR repeat</keyword>
<dbReference type="InterPro" id="IPR011990">
    <property type="entry name" value="TPR-like_helical_dom_sf"/>
</dbReference>
<reference evidence="3" key="2">
    <citation type="submission" date="2020-06" db="EMBL/GenBank/DDBJ databases">
        <title>Helianthus annuus Genome sequencing and assembly Release 2.</title>
        <authorList>
            <person name="Gouzy J."/>
            <person name="Langlade N."/>
            <person name="Munos S."/>
        </authorList>
    </citation>
    <scope>NUCLEOTIDE SEQUENCE</scope>
    <source>
        <tissue evidence="3">Leaves</tissue>
    </source>
</reference>